<dbReference type="PANTHER" id="PTHR39452">
    <property type="entry name" value="CHEY-P PHOSPHATASE CHEX"/>
    <property type="match status" value="1"/>
</dbReference>
<name>A0A3R5X3M2_9BACT</name>
<evidence type="ECO:0000256" key="1">
    <source>
        <dbReference type="ARBA" id="ARBA00022500"/>
    </source>
</evidence>
<dbReference type="AlphaFoldDB" id="A0A3R5X3M2"/>
<dbReference type="CDD" id="cd17906">
    <property type="entry name" value="CheX"/>
    <property type="match status" value="1"/>
</dbReference>
<proteinExistence type="predicted"/>
<dbReference type="OrthoDB" id="9788100at2"/>
<dbReference type="InterPro" id="IPR028051">
    <property type="entry name" value="CheX-like_dom"/>
</dbReference>
<dbReference type="PANTHER" id="PTHR39452:SF1">
    <property type="entry name" value="CHEY-P PHOSPHATASE CHEX"/>
    <property type="match status" value="1"/>
</dbReference>
<dbReference type="RefSeq" id="WP_128467033.1">
    <property type="nucleotide sequence ID" value="NZ_CP035108.1"/>
</dbReference>
<keyword evidence="1" id="KW-0145">Chemotaxis</keyword>
<dbReference type="EMBL" id="CP035108">
    <property type="protein sequence ID" value="QAR33747.1"/>
    <property type="molecule type" value="Genomic_DNA"/>
</dbReference>
<dbReference type="KEGG" id="gtl:EP073_10125"/>
<dbReference type="Gene3D" id="3.40.1550.10">
    <property type="entry name" value="CheC-like"/>
    <property type="match status" value="1"/>
</dbReference>
<dbReference type="Pfam" id="PF13690">
    <property type="entry name" value="CheX"/>
    <property type="match status" value="1"/>
</dbReference>
<evidence type="ECO:0000259" key="2">
    <source>
        <dbReference type="Pfam" id="PF13690"/>
    </source>
</evidence>
<gene>
    <name evidence="3" type="ORF">EP073_10125</name>
</gene>
<dbReference type="GO" id="GO:0006935">
    <property type="term" value="P:chemotaxis"/>
    <property type="evidence" value="ECO:0007669"/>
    <property type="project" value="UniProtKB-KW"/>
</dbReference>
<dbReference type="Proteomes" id="UP000287502">
    <property type="component" value="Chromosome"/>
</dbReference>
<dbReference type="SUPFAM" id="SSF103039">
    <property type="entry name" value="CheC-like"/>
    <property type="match status" value="1"/>
</dbReference>
<reference evidence="3 4" key="1">
    <citation type="submission" date="2019-01" db="EMBL/GenBank/DDBJ databases">
        <title>Geovibrio thiophilus DSM 11263, complete genome.</title>
        <authorList>
            <person name="Spring S."/>
            <person name="Bunk B."/>
            <person name="Sproer C."/>
        </authorList>
    </citation>
    <scope>NUCLEOTIDE SEQUENCE [LARGE SCALE GENOMIC DNA]</scope>
    <source>
        <strain evidence="3 4">DSM 11263</strain>
    </source>
</reference>
<keyword evidence="4" id="KW-1185">Reference proteome</keyword>
<feature type="domain" description="Chemotaxis phosphatase CheX-like" evidence="2">
    <location>
        <begin position="42"/>
        <end position="138"/>
    </location>
</feature>
<sequence length="155" mass="16904">MKAELVNPFISSTISVFDTMVGLEVKKGDLYIKSDERLYYDISGAIGVVGDFIGFVSISFPEDLALEVTSKFIGEPLTELNNDAGDAVGELVNMIAGSTKKHFSDKGRRFNISVPNVIIGKGHTIQRPANLICIGVKFHLNNKIFVLEVALKDKA</sequence>
<accession>A0A3R5X3M2</accession>
<dbReference type="InterPro" id="IPR038756">
    <property type="entry name" value="CheX-like"/>
</dbReference>
<organism evidence="3 4">
    <name type="scientific">Geovibrio thiophilus</name>
    <dbReference type="NCBI Taxonomy" id="139438"/>
    <lineage>
        <taxon>Bacteria</taxon>
        <taxon>Pseudomonadati</taxon>
        <taxon>Deferribacterota</taxon>
        <taxon>Deferribacteres</taxon>
        <taxon>Deferribacterales</taxon>
        <taxon>Geovibrionaceae</taxon>
        <taxon>Geovibrio</taxon>
    </lineage>
</organism>
<protein>
    <submittedName>
        <fullName evidence="3">Chemotaxis protein CheX</fullName>
    </submittedName>
</protein>
<evidence type="ECO:0000313" key="3">
    <source>
        <dbReference type="EMBL" id="QAR33747.1"/>
    </source>
</evidence>
<dbReference type="InterPro" id="IPR028976">
    <property type="entry name" value="CheC-like_sf"/>
</dbReference>
<evidence type="ECO:0000313" key="4">
    <source>
        <dbReference type="Proteomes" id="UP000287502"/>
    </source>
</evidence>